<evidence type="ECO:0000313" key="3">
    <source>
        <dbReference type="EMBL" id="PVI03648.1"/>
    </source>
</evidence>
<dbReference type="PANTHER" id="PTHR24148">
    <property type="entry name" value="ANKYRIN REPEAT DOMAIN-CONTAINING PROTEIN 39 HOMOLOG-RELATED"/>
    <property type="match status" value="1"/>
</dbReference>
<sequence>MTSEFPKENRVDDEDPLYDVHGDEDPDWEAFLDQAPEPTHGEPRDESVREEEPSPPPKASQLFEMWRGTGKLYTRRAGGFWHERVKERETLLEAYKTSESLDSAGADFRDAIVDAMAENFDEWGLMRCPWSKLFALPSTDMFRPLRGLFAFRFALGWYSLTSVHNHVQFKEDLEFEAMWRAEFAKLPEDKKELSNHQVWKTFMMTGRCRFHTHAKGHCWRAAAGVCTRNPLKSVQTVLIPINMESWNRDVAHCLYAPLVGALPFRLLEVFPGTASDPLVCRLIPTTIQDAQAKYEATSYTWGAPANPETIDCDGAPLKIQQNAFHMLNDLRLPDRIRTVWIDAICINQGDPTERASQVSAMHLIYALARSVVIWLGRPDAHSSIAMKFAAQLDTHRFITEYEDSRGPAGVELRRVMRRKTYIFDPATTQAFQVSKKTSISLVNFICRPWFSRIWVLQEAAGCRDTQVLCGEDKIGWEQLFALSWIMSSEAPQKLPSYLPYTFSQIQKNAYAVRKMHGIRRSRFPDNPDAPVQFSVSVEEHLSGAHLHLATDPRDKIYTVINLCIHRRNFESAKRLIESAEQPSTSSYPEWLPRVNYEIPWEVIYAETTLQYLRRGYLTFLSDSGRSKQPGGWQIPSWVVDFRERPSESEMADHINWRAGGGGRPVTPSLQYVTKIGILPKSHRRLVNGSLVSEELKSYKGPLKQNLHSFIHLRTVMRDEVVWTGSVLGDFSAESADENDALIARQCLTFINQELEQVRQRCTQNGDCHITGESLSDAYKLTLVLGMDHMQDRINAEFVSKNWGPFISWLESKCAPGSNSAESEGTQHEPLFERASHNSMVWVDMRVAITEHGYFCLVPRMVQAGDTAVIIRGYHMPLFVRPYMPPKLKSTSASRPSEEQYYESIGEGYIHGLMDNQAPCIVDEFGYKASMTEDKILQVQQEKLRNDSEVWNVLGFGNYTSVIPTIVPGWINIV</sequence>
<evidence type="ECO:0000313" key="4">
    <source>
        <dbReference type="Proteomes" id="UP000244855"/>
    </source>
</evidence>
<feature type="compositionally biased region" description="Basic and acidic residues" evidence="1">
    <location>
        <begin position="39"/>
        <end position="52"/>
    </location>
</feature>
<dbReference type="PANTHER" id="PTHR24148:SF64">
    <property type="entry name" value="HETEROKARYON INCOMPATIBILITY DOMAIN-CONTAINING PROTEIN"/>
    <property type="match status" value="1"/>
</dbReference>
<evidence type="ECO:0000259" key="2">
    <source>
        <dbReference type="Pfam" id="PF06985"/>
    </source>
</evidence>
<feature type="region of interest" description="Disordered" evidence="1">
    <location>
        <begin position="1"/>
        <end position="61"/>
    </location>
</feature>
<proteinExistence type="predicted"/>
<dbReference type="AlphaFoldDB" id="A0A2V1DZ68"/>
<dbReference type="Proteomes" id="UP000244855">
    <property type="component" value="Unassembled WGS sequence"/>
</dbReference>
<dbReference type="InterPro" id="IPR052895">
    <property type="entry name" value="HetReg/Transcr_Mod"/>
</dbReference>
<dbReference type="EMBL" id="KZ805329">
    <property type="protein sequence ID" value="PVI03648.1"/>
    <property type="molecule type" value="Genomic_DNA"/>
</dbReference>
<keyword evidence="4" id="KW-1185">Reference proteome</keyword>
<reference evidence="3 4" key="1">
    <citation type="journal article" date="2018" name="Sci. Rep.">
        <title>Comparative genomics provides insights into the lifestyle and reveals functional heterogeneity of dark septate endophytic fungi.</title>
        <authorList>
            <person name="Knapp D.G."/>
            <person name="Nemeth J.B."/>
            <person name="Barry K."/>
            <person name="Hainaut M."/>
            <person name="Henrissat B."/>
            <person name="Johnson J."/>
            <person name="Kuo A."/>
            <person name="Lim J.H.P."/>
            <person name="Lipzen A."/>
            <person name="Nolan M."/>
            <person name="Ohm R.A."/>
            <person name="Tamas L."/>
            <person name="Grigoriev I.V."/>
            <person name="Spatafora J.W."/>
            <person name="Nagy L.G."/>
            <person name="Kovacs G.M."/>
        </authorList>
    </citation>
    <scope>NUCLEOTIDE SEQUENCE [LARGE SCALE GENOMIC DNA]</scope>
    <source>
        <strain evidence="3 4">DSE2036</strain>
    </source>
</reference>
<protein>
    <submittedName>
        <fullName evidence="3">HET-domain-containing protein</fullName>
    </submittedName>
</protein>
<dbReference type="InterPro" id="IPR010730">
    <property type="entry name" value="HET"/>
</dbReference>
<accession>A0A2V1DZ68</accession>
<evidence type="ECO:0000256" key="1">
    <source>
        <dbReference type="SAM" id="MobiDB-lite"/>
    </source>
</evidence>
<organism evidence="3 4">
    <name type="scientific">Periconia macrospinosa</name>
    <dbReference type="NCBI Taxonomy" id="97972"/>
    <lineage>
        <taxon>Eukaryota</taxon>
        <taxon>Fungi</taxon>
        <taxon>Dikarya</taxon>
        <taxon>Ascomycota</taxon>
        <taxon>Pezizomycotina</taxon>
        <taxon>Dothideomycetes</taxon>
        <taxon>Pleosporomycetidae</taxon>
        <taxon>Pleosporales</taxon>
        <taxon>Massarineae</taxon>
        <taxon>Periconiaceae</taxon>
        <taxon>Periconia</taxon>
    </lineage>
</organism>
<gene>
    <name evidence="3" type="ORF">DM02DRAFT_669692</name>
</gene>
<feature type="domain" description="Heterokaryon incompatibility" evidence="2">
    <location>
        <begin position="294"/>
        <end position="458"/>
    </location>
</feature>
<dbReference type="OrthoDB" id="3799737at2759"/>
<dbReference type="Pfam" id="PF06985">
    <property type="entry name" value="HET"/>
    <property type="match status" value="1"/>
</dbReference>
<name>A0A2V1DZ68_9PLEO</name>
<feature type="compositionally biased region" description="Basic and acidic residues" evidence="1">
    <location>
        <begin position="1"/>
        <end position="10"/>
    </location>
</feature>
<dbReference type="STRING" id="97972.A0A2V1DZ68"/>